<sequence>NTLLAGGQRLADHRNGTLTIAQASKSDQGWYHCEVVGGQGEKAMGSLYIRVVGSVVLEEENFRNNGSYYVVVTNISSV</sequence>
<evidence type="ECO:0000313" key="1">
    <source>
        <dbReference type="EMBL" id="GFS32612.1"/>
    </source>
</evidence>
<dbReference type="Gene3D" id="2.60.40.10">
    <property type="entry name" value="Immunoglobulins"/>
    <property type="match status" value="1"/>
</dbReference>
<dbReference type="AlphaFoldDB" id="A0A8X6I6U7"/>
<gene>
    <name evidence="1" type="primary">X975_01064</name>
    <name evidence="1" type="ORF">TNIN_20271</name>
</gene>
<dbReference type="InterPro" id="IPR036179">
    <property type="entry name" value="Ig-like_dom_sf"/>
</dbReference>
<feature type="non-terminal residue" evidence="1">
    <location>
        <position position="1"/>
    </location>
</feature>
<keyword evidence="2" id="KW-1185">Reference proteome</keyword>
<accession>A0A8X6I6U7</accession>
<dbReference type="Proteomes" id="UP000886998">
    <property type="component" value="Unassembled WGS sequence"/>
</dbReference>
<organism evidence="1 2">
    <name type="scientific">Trichonephila inaurata madagascariensis</name>
    <dbReference type="NCBI Taxonomy" id="2747483"/>
    <lineage>
        <taxon>Eukaryota</taxon>
        <taxon>Metazoa</taxon>
        <taxon>Ecdysozoa</taxon>
        <taxon>Arthropoda</taxon>
        <taxon>Chelicerata</taxon>
        <taxon>Arachnida</taxon>
        <taxon>Araneae</taxon>
        <taxon>Araneomorphae</taxon>
        <taxon>Entelegynae</taxon>
        <taxon>Araneoidea</taxon>
        <taxon>Nephilidae</taxon>
        <taxon>Trichonephila</taxon>
        <taxon>Trichonephila inaurata</taxon>
    </lineage>
</organism>
<protein>
    <submittedName>
        <fullName evidence="1">Down syndrome cell adhesion molecule-like protein Dscam2</fullName>
    </submittedName>
</protein>
<dbReference type="SUPFAM" id="SSF48726">
    <property type="entry name" value="Immunoglobulin"/>
    <property type="match status" value="1"/>
</dbReference>
<evidence type="ECO:0000313" key="2">
    <source>
        <dbReference type="Proteomes" id="UP000886998"/>
    </source>
</evidence>
<comment type="caution">
    <text evidence="1">The sequence shown here is derived from an EMBL/GenBank/DDBJ whole genome shotgun (WGS) entry which is preliminary data.</text>
</comment>
<reference evidence="1" key="1">
    <citation type="submission" date="2020-08" db="EMBL/GenBank/DDBJ databases">
        <title>Multicomponent nature underlies the extraordinary mechanical properties of spider dragline silk.</title>
        <authorList>
            <person name="Kono N."/>
            <person name="Nakamura H."/>
            <person name="Mori M."/>
            <person name="Yoshida Y."/>
            <person name="Ohtoshi R."/>
            <person name="Malay A.D."/>
            <person name="Moran D.A.P."/>
            <person name="Tomita M."/>
            <person name="Numata K."/>
            <person name="Arakawa K."/>
        </authorList>
    </citation>
    <scope>NUCLEOTIDE SEQUENCE</scope>
</reference>
<proteinExistence type="predicted"/>
<name>A0A8X6I6U7_9ARAC</name>
<dbReference type="EMBL" id="BMAV01024364">
    <property type="protein sequence ID" value="GFS32612.1"/>
    <property type="molecule type" value="Genomic_DNA"/>
</dbReference>
<dbReference type="InterPro" id="IPR013783">
    <property type="entry name" value="Ig-like_fold"/>
</dbReference>